<dbReference type="KEGG" id="fri:FraEuI1c_0260"/>
<organism evidence="2 3">
    <name type="scientific">Pseudofrankia inefficax (strain DSM 45817 / CECT 9037 / DDB 130130 / EuI1c)</name>
    <name type="common">Frankia inefficax</name>
    <dbReference type="NCBI Taxonomy" id="298654"/>
    <lineage>
        <taxon>Bacteria</taxon>
        <taxon>Bacillati</taxon>
        <taxon>Actinomycetota</taxon>
        <taxon>Actinomycetes</taxon>
        <taxon>Frankiales</taxon>
        <taxon>Frankiaceae</taxon>
        <taxon>Pseudofrankia</taxon>
    </lineage>
</organism>
<dbReference type="InParanoid" id="E3J655"/>
<accession>E3J655</accession>
<protein>
    <submittedName>
        <fullName evidence="2">Uncharacterized protein</fullName>
    </submittedName>
</protein>
<dbReference type="Proteomes" id="UP000002484">
    <property type="component" value="Chromosome"/>
</dbReference>
<evidence type="ECO:0000313" key="2">
    <source>
        <dbReference type="EMBL" id="ADP78346.1"/>
    </source>
</evidence>
<dbReference type="RefSeq" id="WP_013421469.1">
    <property type="nucleotide sequence ID" value="NC_014666.1"/>
</dbReference>
<keyword evidence="3" id="KW-1185">Reference proteome</keyword>
<reference evidence="2 3" key="1">
    <citation type="submission" date="2010-10" db="EMBL/GenBank/DDBJ databases">
        <title>Complete sequence of Frankia sp. EuI1c.</title>
        <authorList>
            <consortium name="US DOE Joint Genome Institute"/>
            <person name="Lucas S."/>
            <person name="Copeland A."/>
            <person name="Lapidus A."/>
            <person name="Cheng J.-F."/>
            <person name="Bruce D."/>
            <person name="Goodwin L."/>
            <person name="Pitluck S."/>
            <person name="Chertkov O."/>
            <person name="Detter J.C."/>
            <person name="Han C."/>
            <person name="Tapia R."/>
            <person name="Land M."/>
            <person name="Hauser L."/>
            <person name="Jeffries C."/>
            <person name="Kyrpides N."/>
            <person name="Ivanova N."/>
            <person name="Mikhailova N."/>
            <person name="Beauchemin N."/>
            <person name="Sen A."/>
            <person name="Sur S.A."/>
            <person name="Gtari M."/>
            <person name="Wall L."/>
            <person name="Tisa L."/>
            <person name="Woyke T."/>
        </authorList>
    </citation>
    <scope>NUCLEOTIDE SEQUENCE [LARGE SCALE GENOMIC DNA]</scope>
    <source>
        <strain evidence="3">DSM 45817 / CECT 9037 / EuI1c</strain>
    </source>
</reference>
<sequence>MTGRRATRPVAQRDADWLAAASPDEVSRAHRAGELVELFGGPARFEPVEGQQWTAADLDGATADQIGQALARGDLADLLVGREPEPSAPAAPPAAEPALSVIDRLYESDPLSANALWSYEERRRGGNGASDDGDAAA</sequence>
<dbReference type="EMBL" id="CP002299">
    <property type="protein sequence ID" value="ADP78346.1"/>
    <property type="molecule type" value="Genomic_DNA"/>
</dbReference>
<gene>
    <name evidence="2" type="ordered locus">FraEuI1c_0260</name>
</gene>
<dbReference type="AlphaFoldDB" id="E3J655"/>
<dbReference type="OrthoDB" id="9974473at2"/>
<feature type="region of interest" description="Disordered" evidence="1">
    <location>
        <begin position="116"/>
        <end position="137"/>
    </location>
</feature>
<evidence type="ECO:0000313" key="3">
    <source>
        <dbReference type="Proteomes" id="UP000002484"/>
    </source>
</evidence>
<proteinExistence type="predicted"/>
<dbReference type="STRING" id="298654.FraEuI1c_0260"/>
<evidence type="ECO:0000256" key="1">
    <source>
        <dbReference type="SAM" id="MobiDB-lite"/>
    </source>
</evidence>
<name>E3J655_PSEI1</name>
<dbReference type="HOGENOM" id="CLU_1862260_0_0_11"/>